<evidence type="ECO:0000256" key="1">
    <source>
        <dbReference type="ARBA" id="ARBA00000077"/>
    </source>
</evidence>
<comment type="cofactor">
    <cofactor evidence="2">
        <name>Mg(2+)</name>
        <dbReference type="ChEBI" id="CHEBI:18420"/>
    </cofactor>
</comment>
<dbReference type="GO" id="GO:0003723">
    <property type="term" value="F:RNA binding"/>
    <property type="evidence" value="ECO:0007669"/>
    <property type="project" value="UniProtKB-UniRule"/>
</dbReference>
<comment type="cofactor">
    <cofactor evidence="12">
        <name>Mn(2+)</name>
        <dbReference type="ChEBI" id="CHEBI:29035"/>
    </cofactor>
    <cofactor evidence="12">
        <name>Mg(2+)</name>
        <dbReference type="ChEBI" id="CHEBI:18420"/>
    </cofactor>
    <text evidence="12">Manganese or magnesium. Binds 1 divalent metal ion per monomer in the absence of substrate. May bind a second metal ion after substrate binding.</text>
</comment>
<evidence type="ECO:0000259" key="14">
    <source>
        <dbReference type="PROSITE" id="PS51975"/>
    </source>
</evidence>
<dbReference type="GO" id="GO:0032299">
    <property type="term" value="C:ribonuclease H2 complex"/>
    <property type="evidence" value="ECO:0007669"/>
    <property type="project" value="TreeGrafter"/>
</dbReference>
<feature type="binding site" evidence="12">
    <location>
        <position position="23"/>
    </location>
    <ligand>
        <name>a divalent metal cation</name>
        <dbReference type="ChEBI" id="CHEBI:60240"/>
    </ligand>
</feature>
<evidence type="ECO:0000256" key="9">
    <source>
        <dbReference type="ARBA" id="ARBA00022759"/>
    </source>
</evidence>
<evidence type="ECO:0000256" key="8">
    <source>
        <dbReference type="ARBA" id="ARBA00022723"/>
    </source>
</evidence>
<evidence type="ECO:0000256" key="4">
    <source>
        <dbReference type="ARBA" id="ARBA00004496"/>
    </source>
</evidence>
<reference evidence="15 16" key="1">
    <citation type="journal article" date="2015" name="Nature">
        <title>rRNA introns, odd ribosomes, and small enigmatic genomes across a large radiation of phyla.</title>
        <authorList>
            <person name="Brown C.T."/>
            <person name="Hug L.A."/>
            <person name="Thomas B.C."/>
            <person name="Sharon I."/>
            <person name="Castelle C.J."/>
            <person name="Singh A."/>
            <person name="Wilkins M.J."/>
            <person name="Williams K.H."/>
            <person name="Banfield J.F."/>
        </authorList>
    </citation>
    <scope>NUCLEOTIDE SEQUENCE [LARGE SCALE GENOMIC DNA]</scope>
</reference>
<feature type="binding site" evidence="12">
    <location>
        <position position="161"/>
    </location>
    <ligand>
        <name>a divalent metal cation</name>
        <dbReference type="ChEBI" id="CHEBI:60240"/>
    </ligand>
</feature>
<comment type="catalytic activity">
    <reaction evidence="1 12 13">
        <text>Endonucleolytic cleavage to 5'-phosphomonoester.</text>
        <dbReference type="EC" id="3.1.26.4"/>
    </reaction>
</comment>
<evidence type="ECO:0000256" key="3">
    <source>
        <dbReference type="ARBA" id="ARBA00004065"/>
    </source>
</evidence>
<dbReference type="Pfam" id="PF01351">
    <property type="entry name" value="RNase_HII"/>
    <property type="match status" value="2"/>
</dbReference>
<evidence type="ECO:0000256" key="5">
    <source>
        <dbReference type="ARBA" id="ARBA00007383"/>
    </source>
</evidence>
<dbReference type="Proteomes" id="UP000034539">
    <property type="component" value="Unassembled WGS sequence"/>
</dbReference>
<name>A0A0G0SGZ7_9BACT</name>
<keyword evidence="10 12" id="KW-0378">Hydrolase</keyword>
<keyword evidence="8 12" id="KW-0479">Metal-binding</keyword>
<feature type="domain" description="RNase H type-2" evidence="14">
    <location>
        <begin position="16"/>
        <end position="248"/>
    </location>
</feature>
<comment type="subcellular location">
    <subcellularLocation>
        <location evidence="4">Cytoplasm</location>
    </subcellularLocation>
</comment>
<evidence type="ECO:0000256" key="13">
    <source>
        <dbReference type="RuleBase" id="RU003515"/>
    </source>
</evidence>
<dbReference type="PROSITE" id="PS51975">
    <property type="entry name" value="RNASE_H_2"/>
    <property type="match status" value="1"/>
</dbReference>
<evidence type="ECO:0000256" key="12">
    <source>
        <dbReference type="PROSITE-ProRule" id="PRU01319"/>
    </source>
</evidence>
<dbReference type="InterPro" id="IPR001352">
    <property type="entry name" value="RNase_HII/HIII"/>
</dbReference>
<dbReference type="PANTHER" id="PTHR10954">
    <property type="entry name" value="RIBONUCLEASE H2 SUBUNIT A"/>
    <property type="match status" value="1"/>
</dbReference>
<dbReference type="InterPro" id="IPR022898">
    <property type="entry name" value="RNase_HII"/>
</dbReference>
<gene>
    <name evidence="15" type="ORF">UT63_C0009G0010</name>
</gene>
<evidence type="ECO:0000256" key="10">
    <source>
        <dbReference type="ARBA" id="ARBA00022801"/>
    </source>
</evidence>
<keyword evidence="11" id="KW-0464">Manganese</keyword>
<dbReference type="GO" id="GO:0006298">
    <property type="term" value="P:mismatch repair"/>
    <property type="evidence" value="ECO:0007669"/>
    <property type="project" value="TreeGrafter"/>
</dbReference>
<comment type="similarity">
    <text evidence="5 13">Belongs to the RNase HII family.</text>
</comment>
<dbReference type="CDD" id="cd07182">
    <property type="entry name" value="RNase_HII_bacteria_HII_like"/>
    <property type="match status" value="1"/>
</dbReference>
<comment type="function">
    <text evidence="3 13">Endonuclease that specifically degrades the RNA of RNA-DNA hybrids.</text>
</comment>
<dbReference type="GO" id="GO:0004523">
    <property type="term" value="F:RNA-DNA hybrid ribonuclease activity"/>
    <property type="evidence" value="ECO:0007669"/>
    <property type="project" value="UniProtKB-UniRule"/>
</dbReference>
<dbReference type="EMBL" id="LBXN01000009">
    <property type="protein sequence ID" value="KKR33980.1"/>
    <property type="molecule type" value="Genomic_DNA"/>
</dbReference>
<dbReference type="AlphaFoldDB" id="A0A0G0SGZ7"/>
<keyword evidence="7 12" id="KW-0540">Nuclease</keyword>
<keyword evidence="6" id="KW-0963">Cytoplasm</keyword>
<dbReference type="PATRIC" id="fig|1618450.3.peg.297"/>
<dbReference type="EC" id="3.1.26.4" evidence="13"/>
<dbReference type="InterPro" id="IPR036397">
    <property type="entry name" value="RNaseH_sf"/>
</dbReference>
<dbReference type="GO" id="GO:0046872">
    <property type="term" value="F:metal ion binding"/>
    <property type="evidence" value="ECO:0007669"/>
    <property type="project" value="UniProtKB-KW"/>
</dbReference>
<keyword evidence="9 12" id="KW-0255">Endonuclease</keyword>
<dbReference type="SUPFAM" id="SSF53098">
    <property type="entry name" value="Ribonuclease H-like"/>
    <property type="match status" value="1"/>
</dbReference>
<feature type="binding site" evidence="12">
    <location>
        <position position="22"/>
    </location>
    <ligand>
        <name>a divalent metal cation</name>
        <dbReference type="ChEBI" id="CHEBI:60240"/>
    </ligand>
</feature>
<proteinExistence type="inferred from homology"/>
<dbReference type="NCBIfam" id="NF000595">
    <property type="entry name" value="PRK00015.1-3"/>
    <property type="match status" value="1"/>
</dbReference>
<dbReference type="GO" id="GO:0005737">
    <property type="term" value="C:cytoplasm"/>
    <property type="evidence" value="ECO:0007669"/>
    <property type="project" value="UniProtKB-SubCell"/>
</dbReference>
<comment type="caution">
    <text evidence="15">The sequence shown here is derived from an EMBL/GenBank/DDBJ whole genome shotgun (WGS) entry which is preliminary data.</text>
</comment>
<accession>A0A0G0SGZ7</accession>
<dbReference type="GO" id="GO:0043137">
    <property type="term" value="P:DNA replication, removal of RNA primer"/>
    <property type="evidence" value="ECO:0007669"/>
    <property type="project" value="TreeGrafter"/>
</dbReference>
<evidence type="ECO:0000256" key="6">
    <source>
        <dbReference type="ARBA" id="ARBA00022490"/>
    </source>
</evidence>
<evidence type="ECO:0000256" key="7">
    <source>
        <dbReference type="ARBA" id="ARBA00022722"/>
    </source>
</evidence>
<evidence type="ECO:0000256" key="11">
    <source>
        <dbReference type="ARBA" id="ARBA00023211"/>
    </source>
</evidence>
<evidence type="ECO:0000256" key="2">
    <source>
        <dbReference type="ARBA" id="ARBA00001946"/>
    </source>
</evidence>
<dbReference type="InterPro" id="IPR024567">
    <property type="entry name" value="RNase_HII/HIII_dom"/>
</dbReference>
<evidence type="ECO:0000313" key="16">
    <source>
        <dbReference type="Proteomes" id="UP000034539"/>
    </source>
</evidence>
<dbReference type="PANTHER" id="PTHR10954:SF18">
    <property type="entry name" value="RIBONUCLEASE HII"/>
    <property type="match status" value="1"/>
</dbReference>
<sequence>MLPDFSFEQKYWDQNLFVIGVDEVGRGALAGPVVAGACLFRIMNQESGIMGKKVDDSKRKEKLQRSKAQRCKEILKLGIDDSKRLKARERERLAKEIIKYFHIGIGEASVAEINELGIVSATERAMKRAVNRIMKCELRIMEDKVHDSLFIIPNSTTILVDGPHKIPRLSGFGLDRQEAIIKGDQKSISIAAASIVAKVYRDKLMRKLDRENGKKYKWGLNKGYGTSKHWSMISLYGSSFLHRVKFID</sequence>
<dbReference type="InterPro" id="IPR012337">
    <property type="entry name" value="RNaseH-like_sf"/>
</dbReference>
<evidence type="ECO:0000313" key="15">
    <source>
        <dbReference type="EMBL" id="KKR33980.1"/>
    </source>
</evidence>
<organism evidence="15 16">
    <name type="scientific">Candidatus Gottesmanbacteria bacterium GW2011_GWC2_39_8</name>
    <dbReference type="NCBI Taxonomy" id="1618450"/>
    <lineage>
        <taxon>Bacteria</taxon>
        <taxon>Candidatus Gottesmaniibacteriota</taxon>
    </lineage>
</organism>
<dbReference type="Gene3D" id="3.30.420.10">
    <property type="entry name" value="Ribonuclease H-like superfamily/Ribonuclease H"/>
    <property type="match status" value="1"/>
</dbReference>
<protein>
    <recommendedName>
        <fullName evidence="13">Ribonuclease</fullName>
        <ecNumber evidence="13">3.1.26.4</ecNumber>
    </recommendedName>
</protein>